<organism evidence="5 6">
    <name type="scientific">Urbifossiella limnaea</name>
    <dbReference type="NCBI Taxonomy" id="2528023"/>
    <lineage>
        <taxon>Bacteria</taxon>
        <taxon>Pseudomonadati</taxon>
        <taxon>Planctomycetota</taxon>
        <taxon>Planctomycetia</taxon>
        <taxon>Gemmatales</taxon>
        <taxon>Gemmataceae</taxon>
        <taxon>Urbifossiella</taxon>
    </lineage>
</organism>
<feature type="domain" description="Recombinase" evidence="4">
    <location>
        <begin position="172"/>
        <end position="308"/>
    </location>
</feature>
<proteinExistence type="predicted"/>
<dbReference type="RefSeq" id="WP_202920226.1">
    <property type="nucleotide sequence ID" value="NZ_CP036273.1"/>
</dbReference>
<dbReference type="KEGG" id="uli:ETAA1_37890"/>
<dbReference type="SMART" id="SM00857">
    <property type="entry name" value="Resolvase"/>
    <property type="match status" value="1"/>
</dbReference>
<accession>A0A517XWD0</accession>
<keyword evidence="2" id="KW-0233">DNA recombination</keyword>
<dbReference type="Pfam" id="PF00239">
    <property type="entry name" value="Resolvase"/>
    <property type="match status" value="1"/>
</dbReference>
<keyword evidence="6" id="KW-1185">Reference proteome</keyword>
<dbReference type="InterPro" id="IPR050639">
    <property type="entry name" value="SSR_resolvase"/>
</dbReference>
<dbReference type="InterPro" id="IPR025827">
    <property type="entry name" value="Zn_ribbon_recom_dom"/>
</dbReference>
<evidence type="ECO:0000256" key="1">
    <source>
        <dbReference type="ARBA" id="ARBA00023125"/>
    </source>
</evidence>
<dbReference type="SUPFAM" id="SSF53041">
    <property type="entry name" value="Resolvase-like"/>
    <property type="match status" value="1"/>
</dbReference>
<dbReference type="GO" id="GO:0000150">
    <property type="term" value="F:DNA strand exchange activity"/>
    <property type="evidence" value="ECO:0007669"/>
    <property type="project" value="InterPro"/>
</dbReference>
<reference evidence="5 6" key="1">
    <citation type="submission" date="2019-02" db="EMBL/GenBank/DDBJ databases">
        <title>Deep-cultivation of Planctomycetes and their phenomic and genomic characterization uncovers novel biology.</title>
        <authorList>
            <person name="Wiegand S."/>
            <person name="Jogler M."/>
            <person name="Boedeker C."/>
            <person name="Pinto D."/>
            <person name="Vollmers J."/>
            <person name="Rivas-Marin E."/>
            <person name="Kohn T."/>
            <person name="Peeters S.H."/>
            <person name="Heuer A."/>
            <person name="Rast P."/>
            <person name="Oberbeckmann S."/>
            <person name="Bunk B."/>
            <person name="Jeske O."/>
            <person name="Meyerdierks A."/>
            <person name="Storesund J.E."/>
            <person name="Kallscheuer N."/>
            <person name="Luecker S."/>
            <person name="Lage O.M."/>
            <person name="Pohl T."/>
            <person name="Merkel B.J."/>
            <person name="Hornburger P."/>
            <person name="Mueller R.-W."/>
            <person name="Bruemmer F."/>
            <person name="Labrenz M."/>
            <person name="Spormann A.M."/>
            <person name="Op den Camp H."/>
            <person name="Overmann J."/>
            <person name="Amann R."/>
            <person name="Jetten M.S.M."/>
            <person name="Mascher T."/>
            <person name="Medema M.H."/>
            <person name="Devos D.P."/>
            <person name="Kaster A.-K."/>
            <person name="Ovreas L."/>
            <person name="Rohde M."/>
            <person name="Galperin M.Y."/>
            <person name="Jogler C."/>
        </authorList>
    </citation>
    <scope>NUCLEOTIDE SEQUENCE [LARGE SCALE GENOMIC DNA]</scope>
    <source>
        <strain evidence="5 6">ETA_A1</strain>
    </source>
</reference>
<evidence type="ECO:0000256" key="3">
    <source>
        <dbReference type="SAM" id="MobiDB-lite"/>
    </source>
</evidence>
<protein>
    <recommendedName>
        <fullName evidence="4">Recombinase domain-containing protein</fullName>
    </recommendedName>
</protein>
<feature type="region of interest" description="Disordered" evidence="3">
    <location>
        <begin position="593"/>
        <end position="613"/>
    </location>
</feature>
<dbReference type="Gene3D" id="3.90.1750.20">
    <property type="entry name" value="Putative Large Serine Recombinase, Chain B, Domain 2"/>
    <property type="match status" value="1"/>
</dbReference>
<dbReference type="Proteomes" id="UP000319576">
    <property type="component" value="Chromosome"/>
</dbReference>
<dbReference type="Gene3D" id="3.40.50.1390">
    <property type="entry name" value="Resolvase, N-terminal catalytic domain"/>
    <property type="match status" value="1"/>
</dbReference>
<dbReference type="InterPro" id="IPR036162">
    <property type="entry name" value="Resolvase-like_N_sf"/>
</dbReference>
<sequence>MLDRKYDPTQPYRYVRYGRMSGKSQNPKSPEQQFETIEDVRTRSRYPWVLVKTYRDDAITGRLIRRRRGLQTMLQEIELGLVRVDLIAVDTMERLGRAGEIAEIRRKLLVEHGVMVVAADNDFCDPTGVVGAAVGMVEQMRSTEHTRISRHNVLRGKKFAASLKRWPGGPPPFGYRLKSIVDDSADPPEVYSVLEIDPPQADALRLAYHRAVDTGEGDLLLARWWNASPGIPAEFKPVSPFTMGYRLRNPISIGVLKWGVNRTGIVSDVRVVERNPDGPKVIDDFCPPLIEREIFDRFMTVRNARRQAAASARARTMECGEDVKRIAPQVRGLTLKYPLTGLVRCGGCRASMRPVLSGRKSKAGKTYTYYTCPRHYDGSCDNAYHVPEVPLRRAVVERLRARLFPPPDRAGEVPDWLPELMAEVRRELDHYRLLEPDRTAEVRKEREQIEKNLAGWGQSLGNPALPGIVRSDLEARYASGKLRLEELYRDSETAALVESSLQAAVGPETVLAQLRTLHDVLGTHNPTLTNLELANHIDRITCHRDGRVELRGTWLGLFAGATELLTRSAAAPAPPETCSAFPAVNPRRRGRLRVPSLSASSQDAAGDGDTSLDPGRFDGLRDGFFWSEPVTLEGTKCWSERHAAEVATLRKEGWTHERLASHFKKTVPTVRKALKFAAAFDGSLGDLPRKQPRARWPEQNYREVALLRRAGKSLTELCAHFEKCEPLIRTALRLAKAADA</sequence>
<gene>
    <name evidence="5" type="ORF">ETAA1_37890</name>
</gene>
<dbReference type="EMBL" id="CP036273">
    <property type="protein sequence ID" value="QDU21816.1"/>
    <property type="molecule type" value="Genomic_DNA"/>
</dbReference>
<dbReference type="PROSITE" id="PS51737">
    <property type="entry name" value="RECOMBINASE_DNA_BIND"/>
    <property type="match status" value="1"/>
</dbReference>
<dbReference type="PANTHER" id="PTHR30461">
    <property type="entry name" value="DNA-INVERTASE FROM LAMBDOID PROPHAGE"/>
    <property type="match status" value="1"/>
</dbReference>
<dbReference type="InterPro" id="IPR011109">
    <property type="entry name" value="DNA_bind_recombinase_dom"/>
</dbReference>
<keyword evidence="1" id="KW-0238">DNA-binding</keyword>
<dbReference type="Pfam" id="PF07508">
    <property type="entry name" value="Recombinase"/>
    <property type="match status" value="1"/>
</dbReference>
<dbReference type="PANTHER" id="PTHR30461:SF2">
    <property type="entry name" value="SERINE RECOMBINASE PINE-RELATED"/>
    <property type="match status" value="1"/>
</dbReference>
<dbReference type="GO" id="GO:0003677">
    <property type="term" value="F:DNA binding"/>
    <property type="evidence" value="ECO:0007669"/>
    <property type="project" value="UniProtKB-KW"/>
</dbReference>
<dbReference type="Pfam" id="PF13408">
    <property type="entry name" value="Zn_ribbon_recom"/>
    <property type="match status" value="1"/>
</dbReference>
<dbReference type="InterPro" id="IPR006119">
    <property type="entry name" value="Resolv_N"/>
</dbReference>
<evidence type="ECO:0000313" key="5">
    <source>
        <dbReference type="EMBL" id="QDU21816.1"/>
    </source>
</evidence>
<name>A0A517XWD0_9BACT</name>
<evidence type="ECO:0000256" key="2">
    <source>
        <dbReference type="ARBA" id="ARBA00023172"/>
    </source>
</evidence>
<evidence type="ECO:0000259" key="4">
    <source>
        <dbReference type="PROSITE" id="PS51737"/>
    </source>
</evidence>
<dbReference type="InterPro" id="IPR038109">
    <property type="entry name" value="DNA_bind_recomb_sf"/>
</dbReference>
<dbReference type="AlphaFoldDB" id="A0A517XWD0"/>
<evidence type="ECO:0000313" key="6">
    <source>
        <dbReference type="Proteomes" id="UP000319576"/>
    </source>
</evidence>